<evidence type="ECO:0000313" key="2">
    <source>
        <dbReference type="Proteomes" id="UP000724584"/>
    </source>
</evidence>
<proteinExistence type="predicted"/>
<protein>
    <submittedName>
        <fullName evidence="1">Heterokaryon incompatibility protein-domain-containing protein</fullName>
    </submittedName>
</protein>
<keyword evidence="2" id="KW-1185">Reference proteome</keyword>
<sequence>MNEALCDLCKLLFEGGLEAKKLNIDEEWDDEEVWGLAKPARPHHGSVRDLVECGQTRCLLCAALWASVAEEEKKDLWLKPDSVQQSGPEISLAVRLNPHKDGRTFTIKMVLVKFGMEDTREITFYATEEPDPCLHHVTQRLLLRPGEKLEFTASPRSMEWVRQMMQECTSGHDRCNNTPTSWLPSRLIHLGGPSQLPRVVETARLSPGLDTSPAIKYTTLSHCWGTVGTFKLFEENRKELYQGIAPSSIPKTYLEAMEVTESLGLQYIWIDSLCIIQDDPDDWQRECTNMADVYRYGYYNIAALEATDSHGGCFRQRDPAHISSVIVETKWEVQDRCLWETRPFPYRSSIPQEIEKSPLQRRAWVLQERHMAARILHFGQKAVFWECRTLVGCQSGDVFKNPSLLSYGAPNAPKLSQQEVRHILWIWSYIATRYTKAALIFKSDRFIAISAVARQIQPILSSEMTAKVEYLAGLWTLLLEYQLMWSSDSPDTATRISEVDQLAAPSWLWASLNGPVTAYILPWIHTFQVAIARVVRHTIVPKFGDPFFGPEAQSKSVLEINGLLWRLANPTRSREHHHMYPSNHPVHVAISFRWDTTSRLPDVETAIFLLPVIFDRPTKSNPLPPARNDGPISLGGLILHQVDDSTPRLSFQRIGTFSIGVLRASPALRGKAWRERLDKCIVLVLEHGIVWPSQYDNQPPPSIPAHKIWMKATSHRTIFLE</sequence>
<dbReference type="Proteomes" id="UP000724584">
    <property type="component" value="Unassembled WGS sequence"/>
</dbReference>
<reference evidence="1 2" key="1">
    <citation type="journal article" date="2021" name="Nat. Commun.">
        <title>Genetic determinants of endophytism in the Arabidopsis root mycobiome.</title>
        <authorList>
            <person name="Mesny F."/>
            <person name="Miyauchi S."/>
            <person name="Thiergart T."/>
            <person name="Pickel B."/>
            <person name="Atanasova L."/>
            <person name="Karlsson M."/>
            <person name="Huettel B."/>
            <person name="Barry K.W."/>
            <person name="Haridas S."/>
            <person name="Chen C."/>
            <person name="Bauer D."/>
            <person name="Andreopoulos W."/>
            <person name="Pangilinan J."/>
            <person name="LaButti K."/>
            <person name="Riley R."/>
            <person name="Lipzen A."/>
            <person name="Clum A."/>
            <person name="Drula E."/>
            <person name="Henrissat B."/>
            <person name="Kohler A."/>
            <person name="Grigoriev I.V."/>
            <person name="Martin F.M."/>
            <person name="Hacquard S."/>
        </authorList>
    </citation>
    <scope>NUCLEOTIDE SEQUENCE [LARGE SCALE GENOMIC DNA]</scope>
    <source>
        <strain evidence="1 2">MPI-SDFR-AT-0079</strain>
    </source>
</reference>
<evidence type="ECO:0000313" key="1">
    <source>
        <dbReference type="EMBL" id="KAH6649354.1"/>
    </source>
</evidence>
<comment type="caution">
    <text evidence="1">The sequence shown here is derived from an EMBL/GenBank/DDBJ whole genome shotgun (WGS) entry which is preliminary data.</text>
</comment>
<accession>A0ACB7PJG5</accession>
<dbReference type="EMBL" id="JAGIZQ010000001">
    <property type="protein sequence ID" value="KAH6649354.1"/>
    <property type="molecule type" value="Genomic_DNA"/>
</dbReference>
<name>A0ACB7PJG5_9PEZI</name>
<organism evidence="1 2">
    <name type="scientific">Chaetomium tenue</name>
    <dbReference type="NCBI Taxonomy" id="1854479"/>
    <lineage>
        <taxon>Eukaryota</taxon>
        <taxon>Fungi</taxon>
        <taxon>Dikarya</taxon>
        <taxon>Ascomycota</taxon>
        <taxon>Pezizomycotina</taxon>
        <taxon>Sordariomycetes</taxon>
        <taxon>Sordariomycetidae</taxon>
        <taxon>Sordariales</taxon>
        <taxon>Chaetomiaceae</taxon>
        <taxon>Chaetomium</taxon>
    </lineage>
</organism>
<gene>
    <name evidence="1" type="ORF">F5144DRAFT_3632</name>
</gene>